<protein>
    <recommendedName>
        <fullName evidence="2">Toxin SymE-like domain-containing protein</fullName>
    </recommendedName>
</protein>
<dbReference type="GO" id="GO:0016070">
    <property type="term" value="P:RNA metabolic process"/>
    <property type="evidence" value="ECO:0007669"/>
    <property type="project" value="InterPro"/>
</dbReference>
<dbReference type="RefSeq" id="WP_027273669.1">
    <property type="nucleotide sequence ID" value="NZ_BRLH01000003.1"/>
</dbReference>
<evidence type="ECO:0000313" key="4">
    <source>
        <dbReference type="Proteomes" id="UP001058124"/>
    </source>
</evidence>
<feature type="compositionally biased region" description="Low complexity" evidence="1">
    <location>
        <begin position="1"/>
        <end position="15"/>
    </location>
</feature>
<evidence type="ECO:0000256" key="1">
    <source>
        <dbReference type="SAM" id="MobiDB-lite"/>
    </source>
</evidence>
<dbReference type="Pfam" id="PF08845">
    <property type="entry name" value="SymE_toxin"/>
    <property type="match status" value="1"/>
</dbReference>
<dbReference type="InterPro" id="IPR014944">
    <property type="entry name" value="Toxin_SymE-like"/>
</dbReference>
<dbReference type="AlphaFoldDB" id="A0AAV5N0T1"/>
<dbReference type="GO" id="GO:0003723">
    <property type="term" value="F:RNA binding"/>
    <property type="evidence" value="ECO:0007669"/>
    <property type="project" value="InterPro"/>
</dbReference>
<keyword evidence="4" id="KW-1185">Reference proteome</keyword>
<accession>A0AAV5N0T1</accession>
<evidence type="ECO:0000259" key="2">
    <source>
        <dbReference type="Pfam" id="PF08845"/>
    </source>
</evidence>
<dbReference type="GO" id="GO:0005737">
    <property type="term" value="C:cytoplasm"/>
    <property type="evidence" value="ECO:0007669"/>
    <property type="project" value="InterPro"/>
</dbReference>
<sequence>MATTPTQTRSSSTSPAKTQRRYTVGYEPNHGDTSTPALHLSGKWLREAGFETGVGVTVKIAGDCIVLIPDNDEVHELRKQIKQVKQAVKGLKEGIPGLLGSEK</sequence>
<gene>
    <name evidence="3" type="ORF">SOASR030_18200</name>
</gene>
<comment type="caution">
    <text evidence="3">The sequence shown here is derived from an EMBL/GenBank/DDBJ whole genome shotgun (WGS) entry which is preliminary data.</text>
</comment>
<evidence type="ECO:0000313" key="3">
    <source>
        <dbReference type="EMBL" id="GKX55708.1"/>
    </source>
</evidence>
<dbReference type="Proteomes" id="UP001058124">
    <property type="component" value="Unassembled WGS sequence"/>
</dbReference>
<name>A0AAV5N0T1_9GAMM</name>
<dbReference type="GO" id="GO:0016788">
    <property type="term" value="F:hydrolase activity, acting on ester bonds"/>
    <property type="evidence" value="ECO:0007669"/>
    <property type="project" value="InterPro"/>
</dbReference>
<feature type="domain" description="Toxin SymE-like" evidence="2">
    <location>
        <begin position="19"/>
        <end position="68"/>
    </location>
</feature>
<reference evidence="3" key="1">
    <citation type="submission" date="2022-06" db="EMBL/GenBank/DDBJ databases">
        <title>Draft genome sequences of Leminorella grimontii str. JCM5902.</title>
        <authorList>
            <person name="Wakabayashi Y."/>
            <person name="Kojima K."/>
        </authorList>
    </citation>
    <scope>NUCLEOTIDE SEQUENCE</scope>
    <source>
        <strain evidence="3">JCM 5902</strain>
    </source>
</reference>
<dbReference type="EMBL" id="BRLH01000003">
    <property type="protein sequence ID" value="GKX55708.1"/>
    <property type="molecule type" value="Genomic_DNA"/>
</dbReference>
<organism evidence="3 4">
    <name type="scientific">Leminorella grimontii</name>
    <dbReference type="NCBI Taxonomy" id="82981"/>
    <lineage>
        <taxon>Bacteria</taxon>
        <taxon>Pseudomonadati</taxon>
        <taxon>Pseudomonadota</taxon>
        <taxon>Gammaproteobacteria</taxon>
        <taxon>Enterobacterales</taxon>
        <taxon>Budviciaceae</taxon>
        <taxon>Leminorella</taxon>
    </lineage>
</organism>
<feature type="region of interest" description="Disordered" evidence="1">
    <location>
        <begin position="1"/>
        <end position="36"/>
    </location>
</feature>
<proteinExistence type="predicted"/>